<dbReference type="AlphaFoldDB" id="A0A0K0D580"/>
<dbReference type="WBParaSite" id="ACAC_0000522501-mRNA-1">
    <property type="protein sequence ID" value="ACAC_0000522501-mRNA-1"/>
    <property type="gene ID" value="ACAC_0000522501"/>
</dbReference>
<dbReference type="SUPFAM" id="SSF55797">
    <property type="entry name" value="PR-1-like"/>
    <property type="match status" value="2"/>
</dbReference>
<proteinExistence type="predicted"/>
<evidence type="ECO:0000256" key="1">
    <source>
        <dbReference type="SAM" id="SignalP"/>
    </source>
</evidence>
<organism evidence="3 4">
    <name type="scientific">Angiostrongylus cantonensis</name>
    <name type="common">Rat lungworm</name>
    <dbReference type="NCBI Taxonomy" id="6313"/>
    <lineage>
        <taxon>Eukaryota</taxon>
        <taxon>Metazoa</taxon>
        <taxon>Ecdysozoa</taxon>
        <taxon>Nematoda</taxon>
        <taxon>Chromadorea</taxon>
        <taxon>Rhabditida</taxon>
        <taxon>Rhabditina</taxon>
        <taxon>Rhabditomorpha</taxon>
        <taxon>Strongyloidea</taxon>
        <taxon>Metastrongylidae</taxon>
        <taxon>Angiostrongylus</taxon>
    </lineage>
</organism>
<dbReference type="SMART" id="SM00198">
    <property type="entry name" value="SCP"/>
    <property type="match status" value="2"/>
</dbReference>
<feature type="chain" id="PRO_5005326425" evidence="1">
    <location>
        <begin position="20"/>
        <end position="359"/>
    </location>
</feature>
<evidence type="ECO:0000259" key="2">
    <source>
        <dbReference type="SMART" id="SM00198"/>
    </source>
</evidence>
<evidence type="ECO:0000313" key="3">
    <source>
        <dbReference type="Proteomes" id="UP000035642"/>
    </source>
</evidence>
<keyword evidence="3" id="KW-1185">Reference proteome</keyword>
<dbReference type="Proteomes" id="UP000035642">
    <property type="component" value="Unassembled WGS sequence"/>
</dbReference>
<dbReference type="InterPro" id="IPR035940">
    <property type="entry name" value="CAP_sf"/>
</dbReference>
<feature type="domain" description="SCP" evidence="2">
    <location>
        <begin position="180"/>
        <end position="330"/>
    </location>
</feature>
<dbReference type="Pfam" id="PF00188">
    <property type="entry name" value="CAP"/>
    <property type="match status" value="2"/>
</dbReference>
<dbReference type="STRING" id="6313.A0A0K0D580"/>
<protein>
    <submittedName>
        <fullName evidence="4">SCP domain-containing protein</fullName>
    </submittedName>
</protein>
<sequence length="359" mass="38466">MFQASFLVLVSALLRNVLSGGPFEAPFGCQGLMLSDQNRTGALNLLNRIRASVALGQFQAQNFLSSASDMDKLAWDCNLERLAQTAVTTCPRNPPPVGRRNGRNYRLYGPASSTFERQFPIQAALLEWSEISNLLWPANNVFDGNAALRPFANMIRAGTVSVGCSGAMCARSSAAACVFSARSLVARGLARNAEHAGENAPPAARMDLMEYDCQAEQVALNHARQCDRQPAPPSARPGYSENIHVLATTATDLLGAIQNAIATFTNELGGNGIPSNMLLTPHVLQRTQRTVTRVSKVLWGSNRFMGCATVLCNGFYFTSCMYRDPVNVVGTSIYPIGAVCSACPTGPNNCDGAVGLCSY</sequence>
<dbReference type="Gene3D" id="3.40.33.10">
    <property type="entry name" value="CAP"/>
    <property type="match status" value="2"/>
</dbReference>
<feature type="domain" description="SCP" evidence="2">
    <location>
        <begin position="37"/>
        <end position="179"/>
    </location>
</feature>
<reference evidence="4" key="2">
    <citation type="submission" date="2017-02" db="UniProtKB">
        <authorList>
            <consortium name="WormBaseParasite"/>
        </authorList>
    </citation>
    <scope>IDENTIFICATION</scope>
</reference>
<name>A0A0K0D580_ANGCA</name>
<keyword evidence="1" id="KW-0732">Signal</keyword>
<accession>A0A0K0D580</accession>
<dbReference type="InterPro" id="IPR014044">
    <property type="entry name" value="CAP_dom"/>
</dbReference>
<dbReference type="PANTHER" id="PTHR10334">
    <property type="entry name" value="CYSTEINE-RICH SECRETORY PROTEIN-RELATED"/>
    <property type="match status" value="1"/>
</dbReference>
<dbReference type="InterPro" id="IPR001283">
    <property type="entry name" value="CRISP-related"/>
</dbReference>
<feature type="signal peptide" evidence="1">
    <location>
        <begin position="1"/>
        <end position="19"/>
    </location>
</feature>
<reference evidence="3" key="1">
    <citation type="submission" date="2012-09" db="EMBL/GenBank/DDBJ databases">
        <authorList>
            <person name="Martin A.A."/>
        </authorList>
    </citation>
    <scope>NUCLEOTIDE SEQUENCE</scope>
</reference>
<dbReference type="CDD" id="cd05380">
    <property type="entry name" value="CAP_euk"/>
    <property type="match status" value="2"/>
</dbReference>
<evidence type="ECO:0000313" key="4">
    <source>
        <dbReference type="WBParaSite" id="ACAC_0000522501-mRNA-1"/>
    </source>
</evidence>